<dbReference type="PANTHER" id="PTHR13593">
    <property type="match status" value="1"/>
</dbReference>
<dbReference type="InterPro" id="IPR042158">
    <property type="entry name" value="PLCXD1/2/3"/>
</dbReference>
<dbReference type="PANTHER" id="PTHR13593:SF113">
    <property type="entry name" value="SI:DKEY-266F7.9"/>
    <property type="match status" value="1"/>
</dbReference>
<dbReference type="EMBL" id="SEYY01001846">
    <property type="protein sequence ID" value="KAB7505079.1"/>
    <property type="molecule type" value="Genomic_DNA"/>
</dbReference>
<evidence type="ECO:0000259" key="2">
    <source>
        <dbReference type="SMART" id="SM00148"/>
    </source>
</evidence>
<dbReference type="Proteomes" id="UP000326759">
    <property type="component" value="Unassembled WGS sequence"/>
</dbReference>
<dbReference type="InterPro" id="IPR000909">
    <property type="entry name" value="PLipase_C_PInositol-sp_X_dom"/>
</dbReference>
<dbReference type="InterPro" id="IPR051057">
    <property type="entry name" value="PI-PLC_domain"/>
</dbReference>
<sequence length="332" mass="38484">MEISSKGNETFHNHRRKTDDTQNEDLLKDLESWMTNLPLSLRSIPLHNLYIPGSHDSFSYDLQKNAVGPDAPFYVSCLSPIPCYIKNVFLRWFTTQNTSVYEQLMHGIRYFDIRVAVKNNKFYFVHALLGSQLPPLLMEMRKFLDDHPGEVVLLDFQHLFGFDSAIHLLFMNIIKHIFSGIICPFYEDLNSLTLSFLLEHKYQVIIVYRPTTAPCLPEFWPSSSLPNPWPNTVDIPYMVSFLNEKINARNKNIFFVSQCVLTPTLGYIVKNVTSSLERKLCRPCNNAVGSWVTTLSDTFSPNIIMTDFVDQDNWEIPKAIVHRNYKLMENEC</sequence>
<dbReference type="SUPFAM" id="SSF51695">
    <property type="entry name" value="PLC-like phosphodiesterases"/>
    <property type="match status" value="1"/>
</dbReference>
<evidence type="ECO:0000313" key="3">
    <source>
        <dbReference type="EMBL" id="KAB7500734.1"/>
    </source>
</evidence>
<gene>
    <name evidence="3" type="primary">Plcxd3_0</name>
    <name evidence="4" type="synonym">Plcxd3_1</name>
    <name evidence="3" type="ORF">Anas_11846</name>
    <name evidence="4" type="ORF">Anas_12540</name>
</gene>
<reference evidence="3 5" key="1">
    <citation type="journal article" date="2019" name="PLoS Biol.">
        <title>Sex chromosomes control vertical transmission of feminizing Wolbachia symbionts in an isopod.</title>
        <authorList>
            <person name="Becking T."/>
            <person name="Chebbi M.A."/>
            <person name="Giraud I."/>
            <person name="Moumen B."/>
            <person name="Laverre T."/>
            <person name="Caubet Y."/>
            <person name="Peccoud J."/>
            <person name="Gilbert C."/>
            <person name="Cordaux R."/>
        </authorList>
    </citation>
    <scope>NUCLEOTIDE SEQUENCE [LARGE SCALE GENOMIC DNA]</scope>
    <source>
        <strain evidence="3">ANa2</strain>
        <tissue evidence="3">Whole body excluding digestive tract and cuticle</tissue>
    </source>
</reference>
<proteinExistence type="predicted"/>
<name>A0A5N5T2L3_9CRUS</name>
<organism evidence="3 5">
    <name type="scientific">Armadillidium nasatum</name>
    <dbReference type="NCBI Taxonomy" id="96803"/>
    <lineage>
        <taxon>Eukaryota</taxon>
        <taxon>Metazoa</taxon>
        <taxon>Ecdysozoa</taxon>
        <taxon>Arthropoda</taxon>
        <taxon>Crustacea</taxon>
        <taxon>Multicrustacea</taxon>
        <taxon>Malacostraca</taxon>
        <taxon>Eumalacostraca</taxon>
        <taxon>Peracarida</taxon>
        <taxon>Isopoda</taxon>
        <taxon>Oniscidea</taxon>
        <taxon>Crinocheta</taxon>
        <taxon>Armadillidiidae</taxon>
        <taxon>Armadillidium</taxon>
    </lineage>
</organism>
<dbReference type="CDD" id="cd08616">
    <property type="entry name" value="PI-PLCXD1c"/>
    <property type="match status" value="1"/>
</dbReference>
<protein>
    <submittedName>
        <fullName evidence="3">PI-PLC X domain-containing protein 3</fullName>
    </submittedName>
</protein>
<dbReference type="GO" id="GO:0006629">
    <property type="term" value="P:lipid metabolic process"/>
    <property type="evidence" value="ECO:0007669"/>
    <property type="project" value="InterPro"/>
</dbReference>
<evidence type="ECO:0000313" key="4">
    <source>
        <dbReference type="EMBL" id="KAB7505079.1"/>
    </source>
</evidence>
<feature type="region of interest" description="Disordered" evidence="1">
    <location>
        <begin position="1"/>
        <end position="20"/>
    </location>
</feature>
<accession>A0A5N5T2L3</accession>
<evidence type="ECO:0000256" key="1">
    <source>
        <dbReference type="SAM" id="MobiDB-lite"/>
    </source>
</evidence>
<evidence type="ECO:0000313" key="5">
    <source>
        <dbReference type="Proteomes" id="UP000326759"/>
    </source>
</evidence>
<dbReference type="EMBL" id="SEYY01012877">
    <property type="protein sequence ID" value="KAB7500734.1"/>
    <property type="molecule type" value="Genomic_DNA"/>
</dbReference>
<feature type="domain" description="Phosphatidylinositol-specific phospholipase C X" evidence="2">
    <location>
        <begin position="40"/>
        <end position="209"/>
    </location>
</feature>
<dbReference type="SMART" id="SM00148">
    <property type="entry name" value="PLCXc"/>
    <property type="match status" value="1"/>
</dbReference>
<dbReference type="InterPro" id="IPR017946">
    <property type="entry name" value="PLC-like_Pdiesterase_TIM-brl"/>
</dbReference>
<dbReference type="OrthoDB" id="1046782at2759"/>
<keyword evidence="5" id="KW-1185">Reference proteome</keyword>
<dbReference type="AlphaFoldDB" id="A0A5N5T2L3"/>
<dbReference type="Gene3D" id="3.20.20.190">
    <property type="entry name" value="Phosphatidylinositol (PI) phosphodiesterase"/>
    <property type="match status" value="1"/>
</dbReference>
<comment type="caution">
    <text evidence="3">The sequence shown here is derived from an EMBL/GenBank/DDBJ whole genome shotgun (WGS) entry which is preliminary data.</text>
</comment>
<feature type="compositionally biased region" description="Basic and acidic residues" evidence="1">
    <location>
        <begin position="9"/>
        <end position="20"/>
    </location>
</feature>
<dbReference type="GO" id="GO:0008081">
    <property type="term" value="F:phosphoric diester hydrolase activity"/>
    <property type="evidence" value="ECO:0007669"/>
    <property type="project" value="InterPro"/>
</dbReference>